<keyword evidence="6" id="KW-0175">Coiled coil</keyword>
<dbReference type="Pfam" id="PF00069">
    <property type="entry name" value="Pkinase"/>
    <property type="match status" value="1"/>
</dbReference>
<dbReference type="InterPro" id="IPR001806">
    <property type="entry name" value="Small_GTPase"/>
</dbReference>
<dbReference type="NCBIfam" id="TIGR00231">
    <property type="entry name" value="small_GTP"/>
    <property type="match status" value="1"/>
</dbReference>
<feature type="binding site" evidence="5">
    <location>
        <position position="43"/>
    </location>
    <ligand>
        <name>ATP</name>
        <dbReference type="ChEBI" id="CHEBI:30616"/>
    </ligand>
</feature>
<evidence type="ECO:0000256" key="1">
    <source>
        <dbReference type="ARBA" id="ARBA00008171"/>
    </source>
</evidence>
<evidence type="ECO:0000256" key="3">
    <source>
        <dbReference type="ARBA" id="ARBA00022741"/>
    </source>
</evidence>
<evidence type="ECO:0000256" key="5">
    <source>
        <dbReference type="PROSITE-ProRule" id="PRU10141"/>
    </source>
</evidence>
<dbReference type="Gene3D" id="3.40.50.300">
    <property type="entry name" value="P-loop containing nucleotide triphosphate hydrolases"/>
    <property type="match status" value="1"/>
</dbReference>
<evidence type="ECO:0000256" key="4">
    <source>
        <dbReference type="ARBA" id="ARBA00022840"/>
    </source>
</evidence>
<dbReference type="SUPFAM" id="SSF49562">
    <property type="entry name" value="C2 domain (Calcium/lipid-binding domain, CaLB)"/>
    <property type="match status" value="1"/>
</dbReference>
<dbReference type="SMART" id="SM00239">
    <property type="entry name" value="C2"/>
    <property type="match status" value="1"/>
</dbReference>
<dbReference type="SUPFAM" id="SSF56112">
    <property type="entry name" value="Protein kinase-like (PK-like)"/>
    <property type="match status" value="1"/>
</dbReference>
<dbReference type="SMART" id="SM00173">
    <property type="entry name" value="RAS"/>
    <property type="match status" value="1"/>
</dbReference>
<organism evidence="9 10">
    <name type="scientific">Tritrichomonas musculus</name>
    <dbReference type="NCBI Taxonomy" id="1915356"/>
    <lineage>
        <taxon>Eukaryota</taxon>
        <taxon>Metamonada</taxon>
        <taxon>Parabasalia</taxon>
        <taxon>Tritrichomonadida</taxon>
        <taxon>Tritrichomonadidae</taxon>
        <taxon>Tritrichomonas</taxon>
    </lineage>
</organism>
<comment type="similarity">
    <text evidence="1">Belongs to the protein kinase superfamily. TKL Ser/Thr protein kinase family. ROCO subfamily.</text>
</comment>
<dbReference type="PROSITE" id="PS50004">
    <property type="entry name" value="C2"/>
    <property type="match status" value="1"/>
</dbReference>
<dbReference type="InterPro" id="IPR011009">
    <property type="entry name" value="Kinase-like_dom_sf"/>
</dbReference>
<dbReference type="InterPro" id="IPR017441">
    <property type="entry name" value="Protein_kinase_ATP_BS"/>
</dbReference>
<feature type="coiled-coil region" evidence="6">
    <location>
        <begin position="300"/>
        <end position="392"/>
    </location>
</feature>
<dbReference type="Pfam" id="PF00071">
    <property type="entry name" value="Ras"/>
    <property type="match status" value="1"/>
</dbReference>
<dbReference type="InterPro" id="IPR008271">
    <property type="entry name" value="Ser/Thr_kinase_AS"/>
</dbReference>
<keyword evidence="10" id="KW-1185">Reference proteome</keyword>
<dbReference type="Gene3D" id="1.10.510.10">
    <property type="entry name" value="Transferase(Phosphotransferase) domain 1"/>
    <property type="match status" value="1"/>
</dbReference>
<dbReference type="SMART" id="SM00175">
    <property type="entry name" value="RAB"/>
    <property type="match status" value="1"/>
</dbReference>
<reference evidence="9 10" key="1">
    <citation type="submission" date="2024-04" db="EMBL/GenBank/DDBJ databases">
        <title>Tritrichomonas musculus Genome.</title>
        <authorList>
            <person name="Alves-Ferreira E."/>
            <person name="Grigg M."/>
            <person name="Lorenzi H."/>
            <person name="Galac M."/>
        </authorList>
    </citation>
    <scope>NUCLEOTIDE SEQUENCE [LARGE SCALE GENOMIC DNA]</scope>
    <source>
        <strain evidence="9 10">EAF2021</strain>
    </source>
</reference>
<dbReference type="SUPFAM" id="SSF52540">
    <property type="entry name" value="P-loop containing nucleoside triphosphate hydrolases"/>
    <property type="match status" value="1"/>
</dbReference>
<dbReference type="EMBL" id="JAPFFF010000050">
    <property type="protein sequence ID" value="KAK8839710.1"/>
    <property type="molecule type" value="Genomic_DNA"/>
</dbReference>
<dbReference type="InterPro" id="IPR051681">
    <property type="entry name" value="Ser/Thr_Kinases-Pseudokinases"/>
</dbReference>
<name>A0ABR2H0K6_9EUKA</name>
<evidence type="ECO:0000259" key="8">
    <source>
        <dbReference type="PROSITE" id="PS50011"/>
    </source>
</evidence>
<keyword evidence="2" id="KW-0418">Kinase</keyword>
<protein>
    <submittedName>
        <fullName evidence="9">Uncharacterized protein</fullName>
    </submittedName>
</protein>
<gene>
    <name evidence="9" type="ORF">M9Y10_031414</name>
</gene>
<dbReference type="CDD" id="cd00030">
    <property type="entry name" value="C2"/>
    <property type="match status" value="1"/>
</dbReference>
<proteinExistence type="inferred from homology"/>
<dbReference type="SMART" id="SM00220">
    <property type="entry name" value="S_TKc"/>
    <property type="match status" value="1"/>
</dbReference>
<dbReference type="PROSITE" id="PS00108">
    <property type="entry name" value="PROTEIN_KINASE_ST"/>
    <property type="match status" value="1"/>
</dbReference>
<dbReference type="Proteomes" id="UP001470230">
    <property type="component" value="Unassembled WGS sequence"/>
</dbReference>
<dbReference type="PRINTS" id="PR00449">
    <property type="entry name" value="RASTRNSFRMNG"/>
</dbReference>
<sequence>MEFENCFFNTDDFVQTTKKLGEGAFGKVYVVESQNDDILYAAKIINTSGVLSSHDQMMLFRESFILHKLDHPAIVKFYGINFHSFDDPMTLMPTILTEYYPNGSLKEILDKEKNSIADTNWSPTKKYICLLGISDAMRYLHHAGIIHRDLKPQNILVDSNYYPRVCDFGLSRCFANSLTNSMKMSMTGKIGTPIYMGPELFEDEEKYGAAVDVYAFAILAYEIVTGKEPFSTNGKPANLKNFLSQILNGGRPEFTEGVQDNMKELITQCWSQNPDDRPSFESIFLKLSTDFSYSEETVDEDEINEYLEMLEDRRIEAEKKDKNSDIQSELEKLKDEINELKDDKKNLQIENEKLLIENKASKEKLSSNEIEIKNLQNEIDKLRAEIKQQSENSMKCLHVKICEARKILKKYSNQNIYISIRLRSQPKADEYLTNTIKNTNNAVWNEEFDLFSKQDDVLIINMYSNNDSEKEEKIIDQLEFPVSEWPVESGLSRKEVEMKQKKKKVGTLVFEVQVFKPVGANSPDSIDPQKNKTRKYIKISQLKLTLVGNEKVGKSKLIKRIIQDSYEETYIQTIGASYDGHDFVIDGQNVKFAIWDCAGSERYKGLSVMYLRGADGVIVVYDVTKEDTFNALSSWNNIIKNAESDKEIQIFLIGNKIDDVSNRKISYQKAHEFSLQHGWDYFEVSVKTGNGVNEAFQSIMTKIIQSKLDDLNK</sequence>
<evidence type="ECO:0000256" key="6">
    <source>
        <dbReference type="SAM" id="Coils"/>
    </source>
</evidence>
<dbReference type="PROSITE" id="PS51419">
    <property type="entry name" value="RAB"/>
    <property type="match status" value="1"/>
</dbReference>
<evidence type="ECO:0000313" key="10">
    <source>
        <dbReference type="Proteomes" id="UP001470230"/>
    </source>
</evidence>
<evidence type="ECO:0000313" key="9">
    <source>
        <dbReference type="EMBL" id="KAK8839710.1"/>
    </source>
</evidence>
<dbReference type="SMART" id="SM00174">
    <property type="entry name" value="RHO"/>
    <property type="match status" value="1"/>
</dbReference>
<dbReference type="InterPro" id="IPR000008">
    <property type="entry name" value="C2_dom"/>
</dbReference>
<dbReference type="PROSITE" id="PS50011">
    <property type="entry name" value="PROTEIN_KINASE_DOM"/>
    <property type="match status" value="1"/>
</dbReference>
<dbReference type="SMART" id="SM00176">
    <property type="entry name" value="RAN"/>
    <property type="match status" value="1"/>
</dbReference>
<evidence type="ECO:0000259" key="7">
    <source>
        <dbReference type="PROSITE" id="PS50004"/>
    </source>
</evidence>
<keyword evidence="4 5" id="KW-0067">ATP-binding</keyword>
<dbReference type="PANTHER" id="PTHR44329">
    <property type="entry name" value="SERINE/THREONINE-PROTEIN KINASE TNNI3K-RELATED"/>
    <property type="match status" value="1"/>
</dbReference>
<dbReference type="InterPro" id="IPR027417">
    <property type="entry name" value="P-loop_NTPase"/>
</dbReference>
<dbReference type="InterPro" id="IPR001245">
    <property type="entry name" value="Ser-Thr/Tyr_kinase_cat_dom"/>
</dbReference>
<dbReference type="Gene3D" id="2.60.40.150">
    <property type="entry name" value="C2 domain"/>
    <property type="match status" value="1"/>
</dbReference>
<dbReference type="CDD" id="cd00154">
    <property type="entry name" value="Rab"/>
    <property type="match status" value="1"/>
</dbReference>
<dbReference type="InterPro" id="IPR035892">
    <property type="entry name" value="C2_domain_sf"/>
</dbReference>
<feature type="domain" description="Protein kinase" evidence="8">
    <location>
        <begin position="14"/>
        <end position="291"/>
    </location>
</feature>
<accession>A0ABR2H0K6</accession>
<comment type="caution">
    <text evidence="9">The sequence shown here is derived from an EMBL/GenBank/DDBJ whole genome shotgun (WGS) entry which is preliminary data.</text>
</comment>
<evidence type="ECO:0000256" key="2">
    <source>
        <dbReference type="ARBA" id="ARBA00022527"/>
    </source>
</evidence>
<keyword evidence="3 5" id="KW-0547">Nucleotide-binding</keyword>
<keyword evidence="2" id="KW-0723">Serine/threonine-protein kinase</keyword>
<dbReference type="PRINTS" id="PR00109">
    <property type="entry name" value="TYRKINASE"/>
</dbReference>
<dbReference type="Pfam" id="PF00168">
    <property type="entry name" value="C2"/>
    <property type="match status" value="1"/>
</dbReference>
<dbReference type="PROSITE" id="PS51421">
    <property type="entry name" value="RAS"/>
    <property type="match status" value="1"/>
</dbReference>
<dbReference type="InterPro" id="IPR000719">
    <property type="entry name" value="Prot_kinase_dom"/>
</dbReference>
<feature type="domain" description="C2" evidence="7">
    <location>
        <begin position="378"/>
        <end position="495"/>
    </location>
</feature>
<dbReference type="InterPro" id="IPR005225">
    <property type="entry name" value="Small_GTP-bd"/>
</dbReference>
<dbReference type="PROSITE" id="PS00107">
    <property type="entry name" value="PROTEIN_KINASE_ATP"/>
    <property type="match status" value="1"/>
</dbReference>
<keyword evidence="2" id="KW-0808">Transferase</keyword>